<dbReference type="GO" id="GO:0046872">
    <property type="term" value="F:metal ion binding"/>
    <property type="evidence" value="ECO:0007669"/>
    <property type="project" value="UniProtKB-KW"/>
</dbReference>
<organism evidence="6 7">
    <name type="scientific">Paenibacillus rhizosphaerae</name>
    <dbReference type="NCBI Taxonomy" id="297318"/>
    <lineage>
        <taxon>Bacteria</taxon>
        <taxon>Bacillati</taxon>
        <taxon>Bacillota</taxon>
        <taxon>Bacilli</taxon>
        <taxon>Bacillales</taxon>
        <taxon>Paenibacillaceae</taxon>
        <taxon>Paenibacillus</taxon>
    </lineage>
</organism>
<feature type="domain" description="Hemerythrin-like" evidence="5">
    <location>
        <begin position="86"/>
        <end position="227"/>
    </location>
</feature>
<evidence type="ECO:0000256" key="1">
    <source>
        <dbReference type="ARBA" id="ARBA00004496"/>
    </source>
</evidence>
<evidence type="ECO:0000256" key="3">
    <source>
        <dbReference type="ARBA" id="ARBA00022723"/>
    </source>
</evidence>
<dbReference type="NCBIfam" id="TIGR03652">
    <property type="entry name" value="FeS_repair_RIC"/>
    <property type="match status" value="1"/>
</dbReference>
<dbReference type="Gene3D" id="1.20.120.520">
    <property type="entry name" value="nmb1532 protein domain like"/>
    <property type="match status" value="1"/>
</dbReference>
<comment type="caution">
    <text evidence="6">The sequence shown here is derived from an EMBL/GenBank/DDBJ whole genome shotgun (WGS) entry which is preliminary data.</text>
</comment>
<gene>
    <name evidence="6" type="ORF">FHS19_002815</name>
</gene>
<evidence type="ECO:0000256" key="2">
    <source>
        <dbReference type="ARBA" id="ARBA00022490"/>
    </source>
</evidence>
<evidence type="ECO:0000313" key="7">
    <source>
        <dbReference type="Proteomes" id="UP000517523"/>
    </source>
</evidence>
<dbReference type="Pfam" id="PF04405">
    <property type="entry name" value="ScdA_N"/>
    <property type="match status" value="1"/>
</dbReference>
<dbReference type="Pfam" id="PF01814">
    <property type="entry name" value="Hemerythrin"/>
    <property type="match status" value="1"/>
</dbReference>
<evidence type="ECO:0000256" key="4">
    <source>
        <dbReference type="ARBA" id="ARBA00023004"/>
    </source>
</evidence>
<keyword evidence="2" id="KW-0963">Cytoplasm</keyword>
<dbReference type="PANTHER" id="PTHR36438">
    <property type="entry name" value="IRON-SULFUR CLUSTER REPAIR PROTEIN YTFE"/>
    <property type="match status" value="1"/>
</dbReference>
<dbReference type="AlphaFoldDB" id="A0A839TNI4"/>
<name>A0A839TNI4_9BACL</name>
<evidence type="ECO:0000313" key="6">
    <source>
        <dbReference type="EMBL" id="MBB3128161.1"/>
    </source>
</evidence>
<protein>
    <submittedName>
        <fullName evidence="6">Regulator of cell morphogenesis and NO signaling</fullName>
    </submittedName>
</protein>
<dbReference type="RefSeq" id="WP_183582365.1">
    <property type="nucleotide sequence ID" value="NZ_JACHXJ010000002.1"/>
</dbReference>
<dbReference type="Proteomes" id="UP000517523">
    <property type="component" value="Unassembled WGS sequence"/>
</dbReference>
<evidence type="ECO:0000259" key="5">
    <source>
        <dbReference type="Pfam" id="PF01814"/>
    </source>
</evidence>
<comment type="subcellular location">
    <subcellularLocation>
        <location evidence="1">Cytoplasm</location>
    </subcellularLocation>
</comment>
<reference evidence="6 7" key="1">
    <citation type="submission" date="2020-08" db="EMBL/GenBank/DDBJ databases">
        <title>Genomic Encyclopedia of Type Strains, Phase III (KMG-III): the genomes of soil and plant-associated and newly described type strains.</title>
        <authorList>
            <person name="Whitman W."/>
        </authorList>
    </citation>
    <scope>NUCLEOTIDE SEQUENCE [LARGE SCALE GENOMIC DNA]</scope>
    <source>
        <strain evidence="6 7">CECT 5831</strain>
    </source>
</reference>
<keyword evidence="3" id="KW-0479">Metal-binding</keyword>
<dbReference type="InterPro" id="IPR012312">
    <property type="entry name" value="Hemerythrin-like"/>
</dbReference>
<proteinExistence type="predicted"/>
<sequence length="233" mass="26793">MSQLTLQTHVADIVTAVPQSADLFRALRIDFCCGGRIPLEEAAAKRKLDSSTVLDQIRNLETKMAEYQDSRPGDLAEPELIEYIQNKHHAFLREELPALTPYVTKLARVHGERHPELLRVQQLFTDLKSELQEHTEDEDHNVFPQILKFMANPNSQNSEELRPQLSGLEQEHVQAGNLLKELREVTSDFALPADACGTYRLVYQRLGLLEKDTFEHIHLENNVLFERIRERCS</sequence>
<dbReference type="PANTHER" id="PTHR36438:SF1">
    <property type="entry name" value="IRON-SULFUR CLUSTER REPAIR PROTEIN YTFE"/>
    <property type="match status" value="1"/>
</dbReference>
<accession>A0A839TNI4</accession>
<dbReference type="EMBL" id="JACHXJ010000002">
    <property type="protein sequence ID" value="MBB3128161.1"/>
    <property type="molecule type" value="Genomic_DNA"/>
</dbReference>
<keyword evidence="4" id="KW-0408">Iron</keyword>
<dbReference type="InterPro" id="IPR019903">
    <property type="entry name" value="RIC_family"/>
</dbReference>
<dbReference type="GO" id="GO:0005737">
    <property type="term" value="C:cytoplasm"/>
    <property type="evidence" value="ECO:0007669"/>
    <property type="project" value="UniProtKB-SubCell"/>
</dbReference>